<evidence type="ECO:0000256" key="3">
    <source>
        <dbReference type="ARBA" id="ARBA00022490"/>
    </source>
</evidence>
<dbReference type="Pfam" id="PF05914">
    <property type="entry name" value="RIB43A"/>
    <property type="match status" value="1"/>
</dbReference>
<keyword evidence="6" id="KW-0969">Cilium</keyword>
<evidence type="ECO:0000256" key="4">
    <source>
        <dbReference type="ARBA" id="ARBA00022846"/>
    </source>
</evidence>
<feature type="compositionally biased region" description="Basic and acidic residues" evidence="10">
    <location>
        <begin position="351"/>
        <end position="362"/>
    </location>
</feature>
<evidence type="ECO:0000256" key="1">
    <source>
        <dbReference type="ARBA" id="ARBA00004611"/>
    </source>
</evidence>
<dbReference type="Ensembl" id="ENSLLET00000025365.1">
    <property type="protein sequence ID" value="ENSLLEP00000024433.1"/>
    <property type="gene ID" value="ENSLLEG00000015543.1"/>
</dbReference>
<dbReference type="InterPro" id="IPR008805">
    <property type="entry name" value="RIB43A"/>
</dbReference>
<keyword evidence="7" id="KW-0206">Cytoskeleton</keyword>
<dbReference type="Proteomes" id="UP000694569">
    <property type="component" value="Unplaced"/>
</dbReference>
<comment type="subcellular location">
    <subcellularLocation>
        <location evidence="1">Cytoplasm</location>
        <location evidence="1">Cytoskeleton</location>
        <location evidence="1">Flagellum axoneme</location>
    </subcellularLocation>
</comment>
<dbReference type="GeneTree" id="ENSGT00390000010825"/>
<evidence type="ECO:0000256" key="10">
    <source>
        <dbReference type="SAM" id="MobiDB-lite"/>
    </source>
</evidence>
<feature type="region of interest" description="Disordered" evidence="10">
    <location>
        <begin position="330"/>
        <end position="362"/>
    </location>
</feature>
<proteinExistence type="inferred from homology"/>
<dbReference type="AlphaFoldDB" id="A0A8C5W951"/>
<keyword evidence="5" id="KW-0175">Coiled coil</keyword>
<keyword evidence="12" id="KW-1185">Reference proteome</keyword>
<keyword evidence="8" id="KW-0966">Cell projection</keyword>
<gene>
    <name evidence="11" type="primary">RIBC2</name>
</gene>
<evidence type="ECO:0000256" key="6">
    <source>
        <dbReference type="ARBA" id="ARBA00023069"/>
    </source>
</evidence>
<evidence type="ECO:0000256" key="7">
    <source>
        <dbReference type="ARBA" id="ARBA00023212"/>
    </source>
</evidence>
<accession>A0A8C5W951</accession>
<dbReference type="PANTHER" id="PTHR14517:SF10">
    <property type="entry name" value="RIB43A-LIKE WITH COILED-COILS PROTEIN 2"/>
    <property type="match status" value="1"/>
</dbReference>
<reference evidence="11" key="2">
    <citation type="submission" date="2025-09" db="UniProtKB">
        <authorList>
            <consortium name="Ensembl"/>
        </authorList>
    </citation>
    <scope>IDENTIFICATION</scope>
</reference>
<evidence type="ECO:0000256" key="2">
    <source>
        <dbReference type="ARBA" id="ARBA00006875"/>
    </source>
</evidence>
<organism evidence="11 12">
    <name type="scientific">Leptobrachium leishanense</name>
    <name type="common">Leishan spiny toad</name>
    <dbReference type="NCBI Taxonomy" id="445787"/>
    <lineage>
        <taxon>Eukaryota</taxon>
        <taxon>Metazoa</taxon>
        <taxon>Chordata</taxon>
        <taxon>Craniata</taxon>
        <taxon>Vertebrata</taxon>
        <taxon>Euteleostomi</taxon>
        <taxon>Amphibia</taxon>
        <taxon>Batrachia</taxon>
        <taxon>Anura</taxon>
        <taxon>Pelobatoidea</taxon>
        <taxon>Megophryidae</taxon>
        <taxon>Leptobrachium</taxon>
    </lineage>
</organism>
<comment type="subunit">
    <text evidence="9">Microtubule inner protein component of sperm flagellar doublet microtubules.</text>
</comment>
<sequence length="362" mass="43027">MYKLDLPQDLKEAALLEKRRNAEQQRQDRIFNTKVRTIGVDRQALDVQTHDKEIQRETEGKRDEAYELQMTQHDKIASLLDTRQQEEIRNLNRAVDMFRLSYQKKEDRREYDLYDPQSLKKDLPARVSDEDPRCSVSGVQKLMGEDLNQEQRKKAQQEQLREWSLQQQYEWAKGLEDQKMADSLYDKMRIELDQKAMELQEMEESARKAVCTFTKTFNKAQAAEMSKRKELEKKLETEDNMAEISNLLQGDLLSENPDQASSVFGPHRVVPDRWKGMPPQQLQEIKNVQQQQILEQQRLKDEERQKAAEWDRHRVQAARAMLLLERQQKRQEQELRKAQDHINQQLAQAHQAHDRLKPENLR</sequence>
<reference evidence="11" key="1">
    <citation type="submission" date="2025-08" db="UniProtKB">
        <authorList>
            <consortium name="Ensembl"/>
        </authorList>
    </citation>
    <scope>IDENTIFICATION</scope>
</reference>
<dbReference type="OrthoDB" id="429119at2759"/>
<feature type="compositionally biased region" description="Basic and acidic residues" evidence="10">
    <location>
        <begin position="330"/>
        <end position="340"/>
    </location>
</feature>
<evidence type="ECO:0000256" key="5">
    <source>
        <dbReference type="ARBA" id="ARBA00023054"/>
    </source>
</evidence>
<keyword evidence="4" id="KW-0282">Flagellum</keyword>
<keyword evidence="3" id="KW-0963">Cytoplasm</keyword>
<comment type="similarity">
    <text evidence="2">Belongs to the RIB43A family.</text>
</comment>
<evidence type="ECO:0000256" key="9">
    <source>
        <dbReference type="ARBA" id="ARBA00046435"/>
    </source>
</evidence>
<protein>
    <submittedName>
        <fullName evidence="11">RIB43A domain with coiled-coils 2</fullName>
    </submittedName>
</protein>
<name>A0A8C5W951_9ANUR</name>
<evidence type="ECO:0000313" key="12">
    <source>
        <dbReference type="Proteomes" id="UP000694569"/>
    </source>
</evidence>
<evidence type="ECO:0000313" key="11">
    <source>
        <dbReference type="Ensembl" id="ENSLLEP00000024433.1"/>
    </source>
</evidence>
<evidence type="ECO:0000256" key="8">
    <source>
        <dbReference type="ARBA" id="ARBA00023273"/>
    </source>
</evidence>
<dbReference type="PANTHER" id="PTHR14517">
    <property type="entry name" value="RIB43A-RELATED"/>
    <property type="match status" value="1"/>
</dbReference>